<sequence length="79" mass="9049">MKSHIKERCEDVSTLPNMDLRARNNPIKGMSGNDPIITDSFIDNGWYSVVYSGLQYVMPDNTTIPGYQTCGTYYPYYIK</sequence>
<evidence type="ECO:0000313" key="2">
    <source>
        <dbReference type="Proteomes" id="UP001164746"/>
    </source>
</evidence>
<accession>A0ABY7FIV6</accession>
<evidence type="ECO:0000313" key="1">
    <source>
        <dbReference type="EMBL" id="WAR20866.1"/>
    </source>
</evidence>
<protein>
    <submittedName>
        <fullName evidence="1">Uncharacterized protein</fullName>
    </submittedName>
</protein>
<dbReference type="Proteomes" id="UP001164746">
    <property type="component" value="Chromosome 12"/>
</dbReference>
<feature type="non-terminal residue" evidence="1">
    <location>
        <position position="79"/>
    </location>
</feature>
<proteinExistence type="predicted"/>
<name>A0ABY7FIV6_MYAAR</name>
<dbReference type="EMBL" id="CP111023">
    <property type="protein sequence ID" value="WAR20866.1"/>
    <property type="molecule type" value="Genomic_DNA"/>
</dbReference>
<organism evidence="1 2">
    <name type="scientific">Mya arenaria</name>
    <name type="common">Soft-shell clam</name>
    <dbReference type="NCBI Taxonomy" id="6604"/>
    <lineage>
        <taxon>Eukaryota</taxon>
        <taxon>Metazoa</taxon>
        <taxon>Spiralia</taxon>
        <taxon>Lophotrochozoa</taxon>
        <taxon>Mollusca</taxon>
        <taxon>Bivalvia</taxon>
        <taxon>Autobranchia</taxon>
        <taxon>Heteroconchia</taxon>
        <taxon>Euheterodonta</taxon>
        <taxon>Imparidentia</taxon>
        <taxon>Neoheterodontei</taxon>
        <taxon>Myida</taxon>
        <taxon>Myoidea</taxon>
        <taxon>Myidae</taxon>
        <taxon>Mya</taxon>
    </lineage>
</organism>
<gene>
    <name evidence="1" type="ORF">MAR_014840</name>
</gene>
<keyword evidence="2" id="KW-1185">Reference proteome</keyword>
<reference evidence="1" key="1">
    <citation type="submission" date="2022-11" db="EMBL/GenBank/DDBJ databases">
        <title>Centuries of genome instability and evolution in soft-shell clam transmissible cancer (bioRxiv).</title>
        <authorList>
            <person name="Hart S.F.M."/>
            <person name="Yonemitsu M.A."/>
            <person name="Giersch R.M."/>
            <person name="Beal B.F."/>
            <person name="Arriagada G."/>
            <person name="Davis B.W."/>
            <person name="Ostrander E.A."/>
            <person name="Goff S.P."/>
            <person name="Metzger M.J."/>
        </authorList>
    </citation>
    <scope>NUCLEOTIDE SEQUENCE</scope>
    <source>
        <strain evidence="1">MELC-2E11</strain>
        <tissue evidence="1">Siphon/mantle</tissue>
    </source>
</reference>